<feature type="signal peptide" evidence="2">
    <location>
        <begin position="1"/>
        <end position="17"/>
    </location>
</feature>
<evidence type="ECO:0000256" key="1">
    <source>
        <dbReference type="ARBA" id="ARBA00022729"/>
    </source>
</evidence>
<gene>
    <name evidence="4" type="ORF">K7432_008583</name>
</gene>
<keyword evidence="1 2" id="KW-0732">Signal</keyword>
<dbReference type="InterPro" id="IPR051477">
    <property type="entry name" value="Expansin_CellWall"/>
</dbReference>
<feature type="chain" id="PRO_5046223929" description="Expansin-like EG45 domain-containing protein" evidence="2">
    <location>
        <begin position="18"/>
        <end position="140"/>
    </location>
</feature>
<evidence type="ECO:0000256" key="2">
    <source>
        <dbReference type="SAM" id="SignalP"/>
    </source>
</evidence>
<dbReference type="PANTHER" id="PTHR31836">
    <property type="match status" value="1"/>
</dbReference>
<name>A0ABR2VYV4_9FUNG</name>
<dbReference type="Gene3D" id="2.40.40.10">
    <property type="entry name" value="RlpA-like domain"/>
    <property type="match status" value="1"/>
</dbReference>
<dbReference type="PANTHER" id="PTHR31836:SF21">
    <property type="entry name" value="EXPANSIN-LIKE PROTEIN 7"/>
    <property type="match status" value="1"/>
</dbReference>
<sequence length="140" mass="15553">MLKVFITLILLSQPALAIDFMGYANRRSQLNRRDISGYGTYFTPYQDACSKNGESSSEFEMIAASSRFEIGLKTGENTEQAAMCGKCIKVQGPKGSVIVKIRDICPSCRRGDIDLTEAAFKKIADPDQGRVKVTWKRTKC</sequence>
<dbReference type="InterPro" id="IPR009009">
    <property type="entry name" value="RlpA-like_DPBB"/>
</dbReference>
<protein>
    <recommendedName>
        <fullName evidence="3">Expansin-like EG45 domain-containing protein</fullName>
    </recommendedName>
</protein>
<dbReference type="Pfam" id="PF03330">
    <property type="entry name" value="DPBB_1"/>
    <property type="match status" value="1"/>
</dbReference>
<reference evidence="4 5" key="1">
    <citation type="submission" date="2023-04" db="EMBL/GenBank/DDBJ databases">
        <title>Genome of Basidiobolus ranarum AG-B5.</title>
        <authorList>
            <person name="Stajich J.E."/>
            <person name="Carter-House D."/>
            <person name="Gryganskyi A."/>
        </authorList>
    </citation>
    <scope>NUCLEOTIDE SEQUENCE [LARGE SCALE GENOMIC DNA]</scope>
    <source>
        <strain evidence="4 5">AG-B5</strain>
    </source>
</reference>
<dbReference type="InterPro" id="IPR007112">
    <property type="entry name" value="Expansin/allergen_DPBB_dom"/>
</dbReference>
<proteinExistence type="predicted"/>
<accession>A0ABR2VYV4</accession>
<dbReference type="SUPFAM" id="SSF50685">
    <property type="entry name" value="Barwin-like endoglucanases"/>
    <property type="match status" value="1"/>
</dbReference>
<feature type="domain" description="Expansin-like EG45" evidence="3">
    <location>
        <begin position="22"/>
        <end position="140"/>
    </location>
</feature>
<dbReference type="CDD" id="cd22272">
    <property type="entry name" value="DPBB_EXLX1-like"/>
    <property type="match status" value="1"/>
</dbReference>
<comment type="caution">
    <text evidence="4">The sequence shown here is derived from an EMBL/GenBank/DDBJ whole genome shotgun (WGS) entry which is preliminary data.</text>
</comment>
<dbReference type="PROSITE" id="PS50842">
    <property type="entry name" value="EXPANSIN_EG45"/>
    <property type="match status" value="1"/>
</dbReference>
<organism evidence="4 5">
    <name type="scientific">Basidiobolus ranarum</name>
    <dbReference type="NCBI Taxonomy" id="34480"/>
    <lineage>
        <taxon>Eukaryota</taxon>
        <taxon>Fungi</taxon>
        <taxon>Fungi incertae sedis</taxon>
        <taxon>Zoopagomycota</taxon>
        <taxon>Entomophthoromycotina</taxon>
        <taxon>Basidiobolomycetes</taxon>
        <taxon>Basidiobolales</taxon>
        <taxon>Basidiobolaceae</taxon>
        <taxon>Basidiobolus</taxon>
    </lineage>
</organism>
<evidence type="ECO:0000259" key="3">
    <source>
        <dbReference type="PROSITE" id="PS50842"/>
    </source>
</evidence>
<evidence type="ECO:0000313" key="4">
    <source>
        <dbReference type="EMBL" id="KAK9710212.1"/>
    </source>
</evidence>
<dbReference type="InterPro" id="IPR036908">
    <property type="entry name" value="RlpA-like_sf"/>
</dbReference>
<keyword evidence="5" id="KW-1185">Reference proteome</keyword>
<dbReference type="Proteomes" id="UP001479436">
    <property type="component" value="Unassembled WGS sequence"/>
</dbReference>
<dbReference type="EMBL" id="JASJQH010007359">
    <property type="protein sequence ID" value="KAK9710212.1"/>
    <property type="molecule type" value="Genomic_DNA"/>
</dbReference>
<evidence type="ECO:0000313" key="5">
    <source>
        <dbReference type="Proteomes" id="UP001479436"/>
    </source>
</evidence>